<sequence>MKTAVLDFLKKRSENPSEDFNTGFALLQKTPGVQQGTLRNYNNQGYTPQSLENIRYDLQKAHEISDLDIHNHEIEIPEENPIIVGKGYDEKLFIVANQDLFTNILKDMNDTEKQGFKLVDQYPFLKEEDCPAELKALAWDSVSAFHAFKDAHTELFEKVVMPENTQLTNEEIYDIAFKLLEDFEINREIHTELEHYAKTKTILAEHPDLEKIKRERELDALTAQELSRKIGNLKSNISKKNKKLAENKKLTAEQKEELSLEIKNLEEQKADLDARLKAKQ</sequence>
<evidence type="ECO:0000313" key="2">
    <source>
        <dbReference type="EMBL" id="SMP94709.1"/>
    </source>
</evidence>
<gene>
    <name evidence="2" type="ORF">SAMN05421679_106108</name>
</gene>
<dbReference type="Proteomes" id="UP001158050">
    <property type="component" value="Unassembled WGS sequence"/>
</dbReference>
<name>A0ABY1R4H7_9FLAO</name>
<feature type="coiled-coil region" evidence="1">
    <location>
        <begin position="223"/>
        <end position="275"/>
    </location>
</feature>
<reference evidence="2 3" key="1">
    <citation type="submission" date="2017-05" db="EMBL/GenBank/DDBJ databases">
        <authorList>
            <person name="Varghese N."/>
            <person name="Submissions S."/>
        </authorList>
    </citation>
    <scope>NUCLEOTIDE SEQUENCE [LARGE SCALE GENOMIC DNA]</scope>
    <source>
        <strain evidence="2 3">DSM 18015</strain>
    </source>
</reference>
<dbReference type="EMBL" id="FXUO01000006">
    <property type="protein sequence ID" value="SMP94709.1"/>
    <property type="molecule type" value="Genomic_DNA"/>
</dbReference>
<proteinExistence type="predicted"/>
<keyword evidence="1" id="KW-0175">Coiled coil</keyword>
<evidence type="ECO:0000256" key="1">
    <source>
        <dbReference type="SAM" id="Coils"/>
    </source>
</evidence>
<keyword evidence="3" id="KW-1185">Reference proteome</keyword>
<protein>
    <submittedName>
        <fullName evidence="2">Uncharacterized protein</fullName>
    </submittedName>
</protein>
<dbReference type="RefSeq" id="WP_283417294.1">
    <property type="nucleotide sequence ID" value="NZ_FXUO01000006.1"/>
</dbReference>
<organism evidence="2 3">
    <name type="scientific">Epilithonimonas pallida</name>
    <dbReference type="NCBI Taxonomy" id="373671"/>
    <lineage>
        <taxon>Bacteria</taxon>
        <taxon>Pseudomonadati</taxon>
        <taxon>Bacteroidota</taxon>
        <taxon>Flavobacteriia</taxon>
        <taxon>Flavobacteriales</taxon>
        <taxon>Weeksellaceae</taxon>
        <taxon>Chryseobacterium group</taxon>
        <taxon>Epilithonimonas</taxon>
    </lineage>
</organism>
<comment type="caution">
    <text evidence="2">The sequence shown here is derived from an EMBL/GenBank/DDBJ whole genome shotgun (WGS) entry which is preliminary data.</text>
</comment>
<accession>A0ABY1R4H7</accession>
<evidence type="ECO:0000313" key="3">
    <source>
        <dbReference type="Proteomes" id="UP001158050"/>
    </source>
</evidence>